<sequence>MAPSTQPAKRKRPSSPTAAASKRPAVATPSTQLEQLHLSHDNDMSNQEATRLYGQLTSEWANGAADQVKIRSLLAQLKIELSELGLLFPDAKTHEAGALTTAREVLEIGALFSIRTDDIPAFERYLSLLSAYYSDLSSFLPGSRLEPSILALSLLRLLSQNRIAEFHTLVETLAEDEGRKKDVLESKEVGWVMQLERCLMEGSYSRVWSLCSSSSSHSSLPVPEFAHFTSTLLSTVRSEIAACDERAYESLPLRDAKTLLFFHKEAEVKEFAKQRNWHLDPSTSLLHFPSSPQHPSNRTALGNVPSTLATGADSRELDRSRVVEATLRYTKELETIV</sequence>
<proteinExistence type="inferred from homology"/>
<keyword evidence="2 5" id="KW-0647">Proteasome</keyword>
<feature type="region of interest" description="Disordered" evidence="3">
    <location>
        <begin position="1"/>
        <end position="31"/>
    </location>
</feature>
<protein>
    <submittedName>
        <fullName evidence="5">26S proteasome non-atpase regulatory subunit 8</fullName>
    </submittedName>
</protein>
<feature type="domain" description="PCI" evidence="4">
    <location>
        <begin position="120"/>
        <end position="306"/>
    </location>
</feature>
<dbReference type="InterPro" id="IPR000717">
    <property type="entry name" value="PCI_dom"/>
</dbReference>
<feature type="compositionally biased region" description="Polar residues" evidence="3">
    <location>
        <begin position="288"/>
        <end position="309"/>
    </location>
</feature>
<evidence type="ECO:0000256" key="1">
    <source>
        <dbReference type="ARBA" id="ARBA00009627"/>
    </source>
</evidence>
<evidence type="ECO:0000259" key="4">
    <source>
        <dbReference type="PROSITE" id="PS50250"/>
    </source>
</evidence>
<feature type="region of interest" description="Disordered" evidence="3">
    <location>
        <begin position="288"/>
        <end position="315"/>
    </location>
</feature>
<dbReference type="GO" id="GO:0008541">
    <property type="term" value="C:proteasome regulatory particle, lid subcomplex"/>
    <property type="evidence" value="ECO:0007669"/>
    <property type="project" value="TreeGrafter"/>
</dbReference>
<dbReference type="InterPro" id="IPR006746">
    <property type="entry name" value="26S_Psome_Rpn12"/>
</dbReference>
<dbReference type="GO" id="GO:0043161">
    <property type="term" value="P:proteasome-mediated ubiquitin-dependent protein catabolic process"/>
    <property type="evidence" value="ECO:0007669"/>
    <property type="project" value="TreeGrafter"/>
</dbReference>
<dbReference type="OrthoDB" id="8775810at2759"/>
<dbReference type="Pfam" id="PF10075">
    <property type="entry name" value="CSN8_PSD8_EIF3K"/>
    <property type="match status" value="1"/>
</dbReference>
<dbReference type="EMBL" id="BJWK01000018">
    <property type="protein sequence ID" value="GEM11989.1"/>
    <property type="molecule type" value="Genomic_DNA"/>
</dbReference>
<evidence type="ECO:0000256" key="2">
    <source>
        <dbReference type="ARBA" id="ARBA00022942"/>
    </source>
</evidence>
<dbReference type="InterPro" id="IPR033464">
    <property type="entry name" value="CSN8_PSD8_EIF3K"/>
</dbReference>
<dbReference type="PANTHER" id="PTHR12387">
    <property type="entry name" value="26S PROTEASOME NON-ATPASE REGULATORY SUBUNIT 8"/>
    <property type="match status" value="1"/>
</dbReference>
<name>A0A511KNQ0_RHOTO</name>
<dbReference type="Gene3D" id="1.25.40.990">
    <property type="match status" value="1"/>
</dbReference>
<evidence type="ECO:0000256" key="3">
    <source>
        <dbReference type="SAM" id="MobiDB-lite"/>
    </source>
</evidence>
<dbReference type="GO" id="GO:0005829">
    <property type="term" value="C:cytosol"/>
    <property type="evidence" value="ECO:0007669"/>
    <property type="project" value="TreeGrafter"/>
</dbReference>
<dbReference type="GO" id="GO:0005634">
    <property type="term" value="C:nucleus"/>
    <property type="evidence" value="ECO:0007669"/>
    <property type="project" value="TreeGrafter"/>
</dbReference>
<gene>
    <name evidence="5" type="ORF">Rt10032_c18g6006</name>
</gene>
<comment type="similarity">
    <text evidence="1">Belongs to the proteasome subunit S14 family.</text>
</comment>
<dbReference type="FunFam" id="1.25.40.990:FF:000001">
    <property type="entry name" value="26S proteasome non-ATPase regulatory subunit"/>
    <property type="match status" value="1"/>
</dbReference>
<dbReference type="PANTHER" id="PTHR12387:SF0">
    <property type="entry name" value="26S PROTEASOME NON-ATPASE REGULATORY SUBUNIT 8"/>
    <property type="match status" value="1"/>
</dbReference>
<reference evidence="5 6" key="1">
    <citation type="submission" date="2019-07" db="EMBL/GenBank/DDBJ databases">
        <title>Rhodotorula toruloides NBRC10032 genome sequencing.</title>
        <authorList>
            <person name="Shida Y."/>
            <person name="Takaku H."/>
            <person name="Ogasawara W."/>
            <person name="Mori K."/>
        </authorList>
    </citation>
    <scope>NUCLEOTIDE SEQUENCE [LARGE SCALE GENOMIC DNA]</scope>
    <source>
        <strain evidence="5 6">NBRC10032</strain>
    </source>
</reference>
<evidence type="ECO:0000313" key="5">
    <source>
        <dbReference type="EMBL" id="GEM11989.1"/>
    </source>
</evidence>
<accession>A0A511KNQ0</accession>
<comment type="caution">
    <text evidence="5">The sequence shown here is derived from an EMBL/GenBank/DDBJ whole genome shotgun (WGS) entry which is preliminary data.</text>
</comment>
<organism evidence="5 6">
    <name type="scientific">Rhodotorula toruloides</name>
    <name type="common">Yeast</name>
    <name type="synonym">Rhodosporidium toruloides</name>
    <dbReference type="NCBI Taxonomy" id="5286"/>
    <lineage>
        <taxon>Eukaryota</taxon>
        <taxon>Fungi</taxon>
        <taxon>Dikarya</taxon>
        <taxon>Basidiomycota</taxon>
        <taxon>Pucciniomycotina</taxon>
        <taxon>Microbotryomycetes</taxon>
        <taxon>Sporidiobolales</taxon>
        <taxon>Sporidiobolaceae</taxon>
        <taxon>Rhodotorula</taxon>
    </lineage>
</organism>
<dbReference type="PROSITE" id="PS50250">
    <property type="entry name" value="PCI"/>
    <property type="match status" value="1"/>
</dbReference>
<dbReference type="Proteomes" id="UP000321518">
    <property type="component" value="Unassembled WGS sequence"/>
</dbReference>
<evidence type="ECO:0000313" key="6">
    <source>
        <dbReference type="Proteomes" id="UP000321518"/>
    </source>
</evidence>
<dbReference type="AlphaFoldDB" id="A0A511KNQ0"/>